<dbReference type="GO" id="GO:0006384">
    <property type="term" value="P:transcription initiation at RNA polymerase III promoter"/>
    <property type="evidence" value="ECO:0007669"/>
    <property type="project" value="TreeGrafter"/>
</dbReference>
<dbReference type="Gene3D" id="3.30.1490.120">
    <property type="entry name" value="RNA polymerase Rpb7-like, N-terminal domain"/>
    <property type="match status" value="1"/>
</dbReference>
<reference evidence="10" key="1">
    <citation type="journal article" date="2020" name="Stud. Mycol.">
        <title>101 Dothideomycetes genomes: a test case for predicting lifestyles and emergence of pathogens.</title>
        <authorList>
            <person name="Haridas S."/>
            <person name="Albert R."/>
            <person name="Binder M."/>
            <person name="Bloem J."/>
            <person name="Labutti K."/>
            <person name="Salamov A."/>
            <person name="Andreopoulos B."/>
            <person name="Baker S."/>
            <person name="Barry K."/>
            <person name="Bills G."/>
            <person name="Bluhm B."/>
            <person name="Cannon C."/>
            <person name="Castanera R."/>
            <person name="Culley D."/>
            <person name="Daum C."/>
            <person name="Ezra D."/>
            <person name="Gonzalez J."/>
            <person name="Henrissat B."/>
            <person name="Kuo A."/>
            <person name="Liang C."/>
            <person name="Lipzen A."/>
            <person name="Lutzoni F."/>
            <person name="Magnuson J."/>
            <person name="Mondo S."/>
            <person name="Nolan M."/>
            <person name="Ohm R."/>
            <person name="Pangilinan J."/>
            <person name="Park H.-J."/>
            <person name="Ramirez L."/>
            <person name="Alfaro M."/>
            <person name="Sun H."/>
            <person name="Tritt A."/>
            <person name="Yoshinaga Y."/>
            <person name="Zwiers L.-H."/>
            <person name="Turgeon B."/>
            <person name="Goodwin S."/>
            <person name="Spatafora J."/>
            <person name="Crous P."/>
            <person name="Grigoriev I."/>
        </authorList>
    </citation>
    <scope>NUCLEOTIDE SEQUENCE</scope>
    <source>
        <strain evidence="10">CBS 125425</strain>
    </source>
</reference>
<dbReference type="PANTHER" id="PTHR12709">
    <property type="entry name" value="DNA-DIRECTED RNA POLYMERASE II, III"/>
    <property type="match status" value="1"/>
</dbReference>
<dbReference type="GO" id="GO:0005666">
    <property type="term" value="C:RNA polymerase III complex"/>
    <property type="evidence" value="ECO:0007669"/>
    <property type="project" value="TreeGrafter"/>
</dbReference>
<name>A0A9P4QKB4_9PLEO</name>
<evidence type="ECO:0000256" key="5">
    <source>
        <dbReference type="ARBA" id="ARBA00023242"/>
    </source>
</evidence>
<dbReference type="OrthoDB" id="10256606at2759"/>
<dbReference type="Proteomes" id="UP000799444">
    <property type="component" value="Unassembled WGS sequence"/>
</dbReference>
<keyword evidence="11" id="KW-1185">Reference proteome</keyword>
<evidence type="ECO:0000313" key="10">
    <source>
        <dbReference type="EMBL" id="KAF2727270.1"/>
    </source>
</evidence>
<evidence type="ECO:0000313" key="11">
    <source>
        <dbReference type="Proteomes" id="UP000799444"/>
    </source>
</evidence>
<gene>
    <name evidence="10" type="ORF">EJ04DRAFT_529585</name>
</gene>
<dbReference type="Pfam" id="PF03876">
    <property type="entry name" value="SHS2_Rpb7-N"/>
    <property type="match status" value="1"/>
</dbReference>
<sequence length="210" mass="23595">MYTLATIQDLIQITPEQLKIKSSLAVKDSINAKYANKVVPNVGLCICIWDILGASEGLIGHGTGLVNVNVDFRMLTFRPFRGEVLQAQIKRSDESGIILSLNFTVEVFVHPSQLPKPSTFSQDEKVWVWDSEGTELFFDHGEPVLFRVVQEEWHDQEPNRVKKDQYGKTNRDKDSSWRIQGSMAQPGLGPTLWWSEADDGQAADEAMSDA</sequence>
<comment type="similarity">
    <text evidence="2">Belongs to the eukaryotic RPB7/RPC8 RNA polymerase subunit family.</text>
</comment>
<dbReference type="InterPro" id="IPR012340">
    <property type="entry name" value="NA-bd_OB-fold"/>
</dbReference>
<dbReference type="InterPro" id="IPR005576">
    <property type="entry name" value="Rpb7-like_N"/>
</dbReference>
<feature type="compositionally biased region" description="Acidic residues" evidence="7">
    <location>
        <begin position="196"/>
        <end position="210"/>
    </location>
</feature>
<keyword evidence="5 6" id="KW-0539">Nucleus</keyword>
<dbReference type="CDD" id="cd04330">
    <property type="entry name" value="RNAP_III_Rpc25_N"/>
    <property type="match status" value="1"/>
</dbReference>
<dbReference type="InterPro" id="IPR036898">
    <property type="entry name" value="RNA_pol_Rpb7-like_N_sf"/>
</dbReference>
<keyword evidence="3 6" id="KW-0240">DNA-directed RNA polymerase</keyword>
<evidence type="ECO:0000259" key="8">
    <source>
        <dbReference type="Pfam" id="PF03876"/>
    </source>
</evidence>
<comment type="caution">
    <text evidence="10">The sequence shown here is derived from an EMBL/GenBank/DDBJ whole genome shotgun (WGS) entry which is preliminary data.</text>
</comment>
<evidence type="ECO:0000256" key="3">
    <source>
        <dbReference type="ARBA" id="ARBA00022478"/>
    </source>
</evidence>
<accession>A0A9P4QKB4</accession>
<dbReference type="PANTHER" id="PTHR12709:SF1">
    <property type="entry name" value="DNA-DIRECTED RNA POLYMERASE III SUBUNIT RPC8"/>
    <property type="match status" value="1"/>
</dbReference>
<evidence type="ECO:0000256" key="4">
    <source>
        <dbReference type="ARBA" id="ARBA00023163"/>
    </source>
</evidence>
<dbReference type="InterPro" id="IPR013238">
    <property type="entry name" value="RNA_pol_III_Rbc25"/>
</dbReference>
<evidence type="ECO:0000256" key="2">
    <source>
        <dbReference type="ARBA" id="ARBA00009307"/>
    </source>
</evidence>
<feature type="domain" description="RNA polymerase III subunit Rpc25" evidence="9">
    <location>
        <begin position="83"/>
        <end position="194"/>
    </location>
</feature>
<comment type="function">
    <text evidence="6">DNA-dependent RNA polymerase which catalyzes the transcription of DNA into RNA using the four ribonucleoside triphosphates as substrates.</text>
</comment>
<evidence type="ECO:0000256" key="7">
    <source>
        <dbReference type="SAM" id="MobiDB-lite"/>
    </source>
</evidence>
<dbReference type="SUPFAM" id="SSF50249">
    <property type="entry name" value="Nucleic acid-binding proteins"/>
    <property type="match status" value="1"/>
</dbReference>
<dbReference type="Gene3D" id="2.40.50.140">
    <property type="entry name" value="Nucleic acid-binding proteins"/>
    <property type="match status" value="1"/>
</dbReference>
<evidence type="ECO:0000259" key="9">
    <source>
        <dbReference type="Pfam" id="PF08292"/>
    </source>
</evidence>
<feature type="domain" description="RNA polymerase Rpb7-like N-terminal" evidence="8">
    <location>
        <begin position="9"/>
        <end position="64"/>
    </location>
</feature>
<organism evidence="10 11">
    <name type="scientific">Polyplosphaeria fusca</name>
    <dbReference type="NCBI Taxonomy" id="682080"/>
    <lineage>
        <taxon>Eukaryota</taxon>
        <taxon>Fungi</taxon>
        <taxon>Dikarya</taxon>
        <taxon>Ascomycota</taxon>
        <taxon>Pezizomycotina</taxon>
        <taxon>Dothideomycetes</taxon>
        <taxon>Pleosporomycetidae</taxon>
        <taxon>Pleosporales</taxon>
        <taxon>Tetraplosphaeriaceae</taxon>
        <taxon>Polyplosphaeria</taxon>
    </lineage>
</organism>
<proteinExistence type="inferred from homology"/>
<dbReference type="SUPFAM" id="SSF88798">
    <property type="entry name" value="N-terminal, heterodimerisation domain of RBP7 (RpoE)"/>
    <property type="match status" value="1"/>
</dbReference>
<keyword evidence="4 6" id="KW-0804">Transcription</keyword>
<dbReference type="EMBL" id="ML996343">
    <property type="protein sequence ID" value="KAF2727270.1"/>
    <property type="molecule type" value="Genomic_DNA"/>
</dbReference>
<evidence type="ECO:0000256" key="6">
    <source>
        <dbReference type="RuleBase" id="RU369086"/>
    </source>
</evidence>
<dbReference type="InterPro" id="IPR045113">
    <property type="entry name" value="Rpb7-like"/>
</dbReference>
<feature type="region of interest" description="Disordered" evidence="7">
    <location>
        <begin position="158"/>
        <end position="210"/>
    </location>
</feature>
<evidence type="ECO:0000256" key="1">
    <source>
        <dbReference type="ARBA" id="ARBA00004123"/>
    </source>
</evidence>
<dbReference type="AlphaFoldDB" id="A0A9P4QKB4"/>
<dbReference type="GO" id="GO:0055029">
    <property type="term" value="C:nuclear DNA-directed RNA polymerase complex"/>
    <property type="evidence" value="ECO:0007669"/>
    <property type="project" value="UniProtKB-ARBA"/>
</dbReference>
<dbReference type="Pfam" id="PF08292">
    <property type="entry name" value="RNA_pol_Rbc25"/>
    <property type="match status" value="1"/>
</dbReference>
<feature type="compositionally biased region" description="Basic and acidic residues" evidence="7">
    <location>
        <begin position="158"/>
        <end position="176"/>
    </location>
</feature>
<protein>
    <recommendedName>
        <fullName evidence="6">DNA-directed RNA polymerase subunit</fullName>
    </recommendedName>
</protein>
<comment type="subcellular location">
    <subcellularLocation>
        <location evidence="1 6">Nucleus</location>
    </subcellularLocation>
</comment>